<protein>
    <recommendedName>
        <fullName evidence="9">Trafficking protein particle complex subunit</fullName>
    </recommendedName>
</protein>
<comment type="subunit">
    <text evidence="8">Component of the multisubunit TRAPP (transport protein particle) complex, which includes at least TRAPPC2, TRAPPC2L, TRAPPC3, TRAPPC3L, TRAPPC4, TRAPPC5, TRAPPC8, TRAPPC9, TRAPPC10, TRAPPC11 and TRAPPC12. Interacts with SDC2.</text>
</comment>
<dbReference type="PANTHER" id="PTHR23249:SF15">
    <property type="entry name" value="TRAFFICKING PROTEIN PARTICLE COMPLEX SUBUNIT 4"/>
    <property type="match status" value="1"/>
</dbReference>
<evidence type="ECO:0000256" key="7">
    <source>
        <dbReference type="ARBA" id="ARBA00046052"/>
    </source>
</evidence>
<dbReference type="SUPFAM" id="SSF64356">
    <property type="entry name" value="SNARE-like"/>
    <property type="match status" value="1"/>
</dbReference>
<dbReference type="Gene3D" id="3.30.450.70">
    <property type="match status" value="1"/>
</dbReference>
<dbReference type="WBParaSite" id="MCU_007151-RA">
    <property type="protein sequence ID" value="MCU_007151-RA"/>
    <property type="gene ID" value="MCU_007151"/>
</dbReference>
<comment type="subunit">
    <text evidence="9">Part of the multisubunit transport protein particle (TRAPP) complex.</text>
</comment>
<evidence type="ECO:0000256" key="3">
    <source>
        <dbReference type="ARBA" id="ARBA00022824"/>
    </source>
</evidence>
<comment type="subcellular location">
    <subcellularLocation>
        <location evidence="9">Endoplasmic reticulum</location>
    </subcellularLocation>
    <subcellularLocation>
        <location evidence="9">Golgi apparatus</location>
        <location evidence="9">cis-Golgi network</location>
    </subcellularLocation>
    <subcellularLocation>
        <location evidence="1">Golgi apparatus</location>
    </subcellularLocation>
</comment>
<sequence length="233" mass="26201">MSVYCVYVISESGSLQMYYERTLPTIELEKTFTYPLSFVFENVDGRLAVVFGATDEIKLGSCVLGVNGVNASGTTLEDGRDILELFANPTNFPISIRLGTPKLRPNDRITVASMFQAIHYMSRVLTPIPSSAESQSASKNMDLKQPSGIQTIETPECRIHCYESITGTKFLLVTDHRIPCAARDALKLVYEAYTDYVLKNPFYAPNQPFNFEFFNTRLQTICERVEKGIYTNV</sequence>
<keyword evidence="5 9" id="KW-0333">Golgi apparatus</keyword>
<evidence type="ECO:0000256" key="2">
    <source>
        <dbReference type="ARBA" id="ARBA00022448"/>
    </source>
</evidence>
<dbReference type="Pfam" id="PF04099">
    <property type="entry name" value="Sybindin"/>
    <property type="match status" value="1"/>
</dbReference>
<dbReference type="InterPro" id="IPR007233">
    <property type="entry name" value="TRAPPC"/>
</dbReference>
<evidence type="ECO:0000256" key="9">
    <source>
        <dbReference type="RuleBase" id="RU366065"/>
    </source>
</evidence>
<evidence type="ECO:0000313" key="10">
    <source>
        <dbReference type="WBParaSite" id="MCU_007151-RA"/>
    </source>
</evidence>
<keyword evidence="3 9" id="KW-0256">Endoplasmic reticulum</keyword>
<evidence type="ECO:0000256" key="6">
    <source>
        <dbReference type="ARBA" id="ARBA00038179"/>
    </source>
</evidence>
<accession>A0A5K3FEB3</accession>
<dbReference type="GO" id="GO:0005783">
    <property type="term" value="C:endoplasmic reticulum"/>
    <property type="evidence" value="ECO:0007669"/>
    <property type="project" value="UniProtKB-SubCell"/>
</dbReference>
<dbReference type="Gene3D" id="2.30.42.40">
    <property type="match status" value="1"/>
</dbReference>
<evidence type="ECO:0000256" key="1">
    <source>
        <dbReference type="ARBA" id="ARBA00004555"/>
    </source>
</evidence>
<dbReference type="GO" id="GO:0030008">
    <property type="term" value="C:TRAPP complex"/>
    <property type="evidence" value="ECO:0007669"/>
    <property type="project" value="UniProtKB-UniRule"/>
</dbReference>
<comment type="function">
    <text evidence="7">Core component of the TRAPP complexes which has a function of guanine nucleotide exchange factor activity for Rab1 GTPase. Plays a role in vesicular transport from endoplasmic reticulum to Golgi and autophagy. May play a role in dendrite postsynaptic membrane trafficking.</text>
</comment>
<evidence type="ECO:0000256" key="4">
    <source>
        <dbReference type="ARBA" id="ARBA00022892"/>
    </source>
</evidence>
<keyword evidence="2 9" id="KW-0813">Transport</keyword>
<dbReference type="PANTHER" id="PTHR23249">
    <property type="entry name" value="TRAFFICKING PROTEIN PARTICLE COMPLEX SUBUNIT"/>
    <property type="match status" value="1"/>
</dbReference>
<dbReference type="SMART" id="SM01399">
    <property type="entry name" value="Sybindin"/>
    <property type="match status" value="1"/>
</dbReference>
<evidence type="ECO:0000256" key="5">
    <source>
        <dbReference type="ARBA" id="ARBA00023034"/>
    </source>
</evidence>
<reference evidence="10" key="1">
    <citation type="submission" date="2019-11" db="UniProtKB">
        <authorList>
            <consortium name="WormBaseParasite"/>
        </authorList>
    </citation>
    <scope>IDENTIFICATION</scope>
</reference>
<dbReference type="InterPro" id="IPR011012">
    <property type="entry name" value="Longin-like_dom_sf"/>
</dbReference>
<proteinExistence type="inferred from homology"/>
<evidence type="ECO:0000256" key="8">
    <source>
        <dbReference type="ARBA" id="ARBA00046941"/>
    </source>
</evidence>
<dbReference type="AlphaFoldDB" id="A0A5K3FEB3"/>
<name>A0A5K3FEB3_MESCO</name>
<dbReference type="GO" id="GO:0006888">
    <property type="term" value="P:endoplasmic reticulum to Golgi vesicle-mediated transport"/>
    <property type="evidence" value="ECO:0007669"/>
    <property type="project" value="UniProtKB-UniRule"/>
</dbReference>
<keyword evidence="4 9" id="KW-0931">ER-Golgi transport</keyword>
<dbReference type="GO" id="GO:0005794">
    <property type="term" value="C:Golgi apparatus"/>
    <property type="evidence" value="ECO:0007669"/>
    <property type="project" value="UniProtKB-SubCell"/>
</dbReference>
<comment type="similarity">
    <text evidence="6">Belongs to the TRAPP small subunits family. TRAPPC4 subfamily.</text>
</comment>
<organism evidence="10">
    <name type="scientific">Mesocestoides corti</name>
    <name type="common">Flatworm</name>
    <dbReference type="NCBI Taxonomy" id="53468"/>
    <lineage>
        <taxon>Eukaryota</taxon>
        <taxon>Metazoa</taxon>
        <taxon>Spiralia</taxon>
        <taxon>Lophotrochozoa</taxon>
        <taxon>Platyhelminthes</taxon>
        <taxon>Cestoda</taxon>
        <taxon>Eucestoda</taxon>
        <taxon>Cyclophyllidea</taxon>
        <taxon>Mesocestoididae</taxon>
        <taxon>Mesocestoides</taxon>
    </lineage>
</organism>